<dbReference type="Proteomes" id="UP000309133">
    <property type="component" value="Unassembled WGS sequence"/>
</dbReference>
<organism evidence="9 10">
    <name type="scientific">Naasia lichenicola</name>
    <dbReference type="NCBI Taxonomy" id="2565933"/>
    <lineage>
        <taxon>Bacteria</taxon>
        <taxon>Bacillati</taxon>
        <taxon>Actinomycetota</taxon>
        <taxon>Actinomycetes</taxon>
        <taxon>Micrococcales</taxon>
        <taxon>Microbacteriaceae</taxon>
        <taxon>Naasia</taxon>
    </lineage>
</organism>
<dbReference type="FunFam" id="3.40.640.10:FF:000004">
    <property type="entry name" value="Acetylornithine aminotransferase"/>
    <property type="match status" value="1"/>
</dbReference>
<reference evidence="9 10" key="1">
    <citation type="submission" date="2019-04" db="EMBL/GenBank/DDBJ databases">
        <authorList>
            <person name="Jiang L."/>
        </authorList>
    </citation>
    <scope>NUCLEOTIDE SEQUENCE [LARGE SCALE GENOMIC DNA]</scope>
    <source>
        <strain evidence="9 10">YIM 131853</strain>
    </source>
</reference>
<dbReference type="GO" id="GO:0042802">
    <property type="term" value="F:identical protein binding"/>
    <property type="evidence" value="ECO:0007669"/>
    <property type="project" value="TreeGrafter"/>
</dbReference>
<proteinExistence type="inferred from homology"/>
<keyword evidence="4 9" id="KW-0808">Transferase</keyword>
<evidence type="ECO:0000256" key="2">
    <source>
        <dbReference type="ARBA" id="ARBA00022576"/>
    </source>
</evidence>
<dbReference type="GO" id="GO:0003992">
    <property type="term" value="F:N2-acetyl-L-ornithine:2-oxoglutarate 5-aminotransferase activity"/>
    <property type="evidence" value="ECO:0007669"/>
    <property type="project" value="UniProtKB-EC"/>
</dbReference>
<feature type="region of interest" description="Disordered" evidence="8">
    <location>
        <begin position="1"/>
        <end position="24"/>
    </location>
</feature>
<protein>
    <submittedName>
        <fullName evidence="9">Acetylornithine transaminase</fullName>
        <ecNumber evidence="9">2.6.1.11</ecNumber>
    </submittedName>
</protein>
<accession>A0A4S4FS26</accession>
<comment type="similarity">
    <text evidence="7">Belongs to the class-III pyridoxal-phosphate-dependent aminotransferase family.</text>
</comment>
<evidence type="ECO:0000256" key="8">
    <source>
        <dbReference type="SAM" id="MobiDB-lite"/>
    </source>
</evidence>
<evidence type="ECO:0000256" key="5">
    <source>
        <dbReference type="ARBA" id="ARBA00022898"/>
    </source>
</evidence>
<dbReference type="InterPro" id="IPR015422">
    <property type="entry name" value="PyrdxlP-dep_Trfase_small"/>
</dbReference>
<name>A0A4S4FS26_9MICO</name>
<comment type="caution">
    <text evidence="9">The sequence shown here is derived from an EMBL/GenBank/DDBJ whole genome shotgun (WGS) entry which is preliminary data.</text>
</comment>
<evidence type="ECO:0000256" key="6">
    <source>
        <dbReference type="ARBA" id="ARBA00029440"/>
    </source>
</evidence>
<dbReference type="SUPFAM" id="SSF53383">
    <property type="entry name" value="PLP-dependent transferases"/>
    <property type="match status" value="1"/>
</dbReference>
<dbReference type="InterPro" id="IPR015421">
    <property type="entry name" value="PyrdxlP-dep_Trfase_major"/>
</dbReference>
<dbReference type="PROSITE" id="PS00600">
    <property type="entry name" value="AA_TRANSFER_CLASS_3"/>
    <property type="match status" value="1"/>
</dbReference>
<comment type="pathway">
    <text evidence="6">Amino-acid biosynthesis.</text>
</comment>
<evidence type="ECO:0000256" key="4">
    <source>
        <dbReference type="ARBA" id="ARBA00022679"/>
    </source>
</evidence>
<sequence length="427" mass="44660">MTQTSTTDTSHAVEPVDDPPIADEALGRRPLADGLSARHGAALMRTLSTPLAVLERGEGAWVWDVDGNRYLDFLAGIAVNSLGHASPIVAEVAARQAATLVHVSNYFATPSQVALAERLIRLTGAGENGRVYFGNSGAEAMEAAFKLARRNFVDGRHRILALHNSFHGRTMGALALTGKPSLQDPFRPMVAGVDHIDSTIAALEESIDDSVAALVLEPIKGEAGVLPLPEGFLVRARELTRQHGALLIIDEIQTGVGRTGAWFAYQHDGVVPDAVAIAKGIAGGIPIGALVTIGAASDLLIRGDHGSTFGGNPFATAVADAVLEEIERAGLVQNAAVRGEQLREVIEGIGSPLITEVRGRGLMIGVGVADGRAAELADAALQHGLIINAPNSDSLRIVPPLMIGDDEIAAFAELFRQTLADLPESAS</sequence>
<keyword evidence="2 9" id="KW-0032">Aminotransferase</keyword>
<feature type="compositionally biased region" description="Polar residues" evidence="8">
    <location>
        <begin position="1"/>
        <end position="10"/>
    </location>
</feature>
<evidence type="ECO:0000256" key="7">
    <source>
        <dbReference type="RuleBase" id="RU003560"/>
    </source>
</evidence>
<dbReference type="NCBIfam" id="NF002874">
    <property type="entry name" value="PRK03244.1"/>
    <property type="match status" value="1"/>
</dbReference>
<dbReference type="PANTHER" id="PTHR11986">
    <property type="entry name" value="AMINOTRANSFERASE CLASS III"/>
    <property type="match status" value="1"/>
</dbReference>
<dbReference type="NCBIfam" id="TIGR00707">
    <property type="entry name" value="argD"/>
    <property type="match status" value="1"/>
</dbReference>
<dbReference type="Gene3D" id="3.90.1150.10">
    <property type="entry name" value="Aspartate Aminotransferase, domain 1"/>
    <property type="match status" value="1"/>
</dbReference>
<dbReference type="InterPro" id="IPR005814">
    <property type="entry name" value="Aminotrans_3"/>
</dbReference>
<evidence type="ECO:0000256" key="1">
    <source>
        <dbReference type="ARBA" id="ARBA00001933"/>
    </source>
</evidence>
<dbReference type="AlphaFoldDB" id="A0A4S4FS26"/>
<dbReference type="PANTHER" id="PTHR11986:SF79">
    <property type="entry name" value="ACETYLORNITHINE AMINOTRANSFERASE, MITOCHONDRIAL"/>
    <property type="match status" value="1"/>
</dbReference>
<dbReference type="OrthoDB" id="9801052at2"/>
<evidence type="ECO:0000313" key="9">
    <source>
        <dbReference type="EMBL" id="THG32266.1"/>
    </source>
</evidence>
<evidence type="ECO:0000313" key="10">
    <source>
        <dbReference type="Proteomes" id="UP000309133"/>
    </source>
</evidence>
<dbReference type="EMBL" id="SSSM01000002">
    <property type="protein sequence ID" value="THG32266.1"/>
    <property type="molecule type" value="Genomic_DNA"/>
</dbReference>
<keyword evidence="10" id="KW-1185">Reference proteome</keyword>
<dbReference type="InterPro" id="IPR015424">
    <property type="entry name" value="PyrdxlP-dep_Trfase"/>
</dbReference>
<dbReference type="GO" id="GO:0030170">
    <property type="term" value="F:pyridoxal phosphate binding"/>
    <property type="evidence" value="ECO:0007669"/>
    <property type="project" value="InterPro"/>
</dbReference>
<gene>
    <name evidence="9" type="ORF">E6C64_04355</name>
</gene>
<dbReference type="NCBIfam" id="NF002325">
    <property type="entry name" value="PRK01278.1"/>
    <property type="match status" value="1"/>
</dbReference>
<dbReference type="InterPro" id="IPR049704">
    <property type="entry name" value="Aminotrans_3_PPA_site"/>
</dbReference>
<dbReference type="Pfam" id="PF00202">
    <property type="entry name" value="Aminotran_3"/>
    <property type="match status" value="1"/>
</dbReference>
<evidence type="ECO:0000256" key="3">
    <source>
        <dbReference type="ARBA" id="ARBA00022605"/>
    </source>
</evidence>
<comment type="cofactor">
    <cofactor evidence="1">
        <name>pyridoxal 5'-phosphate</name>
        <dbReference type="ChEBI" id="CHEBI:597326"/>
    </cofactor>
</comment>
<keyword evidence="3" id="KW-0028">Amino-acid biosynthesis</keyword>
<dbReference type="CDD" id="cd00610">
    <property type="entry name" value="OAT_like"/>
    <property type="match status" value="1"/>
</dbReference>
<keyword evidence="5 7" id="KW-0663">Pyridoxal phosphate</keyword>
<dbReference type="InterPro" id="IPR050103">
    <property type="entry name" value="Class-III_PLP-dep_AT"/>
</dbReference>
<dbReference type="Gene3D" id="3.40.640.10">
    <property type="entry name" value="Type I PLP-dependent aspartate aminotransferase-like (Major domain)"/>
    <property type="match status" value="1"/>
</dbReference>
<dbReference type="InterPro" id="IPR004636">
    <property type="entry name" value="AcOrn/SuccOrn_fam"/>
</dbReference>
<dbReference type="PIRSF" id="PIRSF000521">
    <property type="entry name" value="Transaminase_4ab_Lys_Orn"/>
    <property type="match status" value="1"/>
</dbReference>
<dbReference type="EC" id="2.6.1.11" evidence="9"/>
<dbReference type="GO" id="GO:0006526">
    <property type="term" value="P:L-arginine biosynthetic process"/>
    <property type="evidence" value="ECO:0007669"/>
    <property type="project" value="UniProtKB-ARBA"/>
</dbReference>